<dbReference type="Gramene" id="KFK24260">
    <property type="protein sequence ID" value="KFK24260"/>
    <property type="gene ID" value="AALP_AAs40498U000300"/>
</dbReference>
<dbReference type="EMBL" id="KL970673">
    <property type="protein sequence ID" value="KFK24260.1"/>
    <property type="molecule type" value="Genomic_DNA"/>
</dbReference>
<dbReference type="OrthoDB" id="9540059at2759"/>
<name>A0A087G308_ARAAL</name>
<dbReference type="Gene3D" id="3.30.540.10">
    <property type="entry name" value="Fructose-1,6-Bisphosphatase, subunit A, domain 1"/>
    <property type="match status" value="1"/>
</dbReference>
<reference evidence="3" key="1">
    <citation type="journal article" date="2015" name="Nat. Plants">
        <title>Genome expansion of Arabis alpina linked with retrotransposition and reduced symmetric DNA methylation.</title>
        <authorList>
            <person name="Willing E.M."/>
            <person name="Rawat V."/>
            <person name="Mandakova T."/>
            <person name="Maumus F."/>
            <person name="James G.V."/>
            <person name="Nordstroem K.J."/>
            <person name="Becker C."/>
            <person name="Warthmann N."/>
            <person name="Chica C."/>
            <person name="Szarzynska B."/>
            <person name="Zytnicki M."/>
            <person name="Albani M.C."/>
            <person name="Kiefer C."/>
            <person name="Bergonzi S."/>
            <person name="Castaings L."/>
            <person name="Mateos J.L."/>
            <person name="Berns M.C."/>
            <person name="Bujdoso N."/>
            <person name="Piofczyk T."/>
            <person name="de Lorenzo L."/>
            <person name="Barrero-Sicilia C."/>
            <person name="Mateos I."/>
            <person name="Piednoel M."/>
            <person name="Hagmann J."/>
            <person name="Chen-Min-Tao R."/>
            <person name="Iglesias-Fernandez R."/>
            <person name="Schuster S.C."/>
            <person name="Alonso-Blanco C."/>
            <person name="Roudier F."/>
            <person name="Carbonero P."/>
            <person name="Paz-Ares J."/>
            <person name="Davis S.J."/>
            <person name="Pecinka A."/>
            <person name="Quesneville H."/>
            <person name="Colot V."/>
            <person name="Lysak M.A."/>
            <person name="Weigel D."/>
            <person name="Coupland G."/>
            <person name="Schneeberger K."/>
        </authorList>
    </citation>
    <scope>NUCLEOTIDE SEQUENCE [LARGE SCALE GENOMIC DNA]</scope>
    <source>
        <strain evidence="3">cv. Pajares</strain>
    </source>
</reference>
<dbReference type="InterPro" id="IPR000146">
    <property type="entry name" value="FBPase_class-1"/>
</dbReference>
<accession>A0A087G308</accession>
<dbReference type="eggNOG" id="KOG1458">
    <property type="taxonomic scope" value="Eukaryota"/>
</dbReference>
<evidence type="ECO:0000313" key="3">
    <source>
        <dbReference type="Proteomes" id="UP000029120"/>
    </source>
</evidence>
<dbReference type="PANTHER" id="PTHR11556">
    <property type="entry name" value="FRUCTOSE-1,6-BISPHOSPHATASE-RELATED"/>
    <property type="match status" value="1"/>
</dbReference>
<gene>
    <name evidence="2" type="ORF">AALP_AAs40498U000300</name>
</gene>
<dbReference type="SUPFAM" id="SSF56655">
    <property type="entry name" value="Carbohydrate phosphatase"/>
    <property type="match status" value="1"/>
</dbReference>
<dbReference type="Gene3D" id="3.40.190.80">
    <property type="match status" value="1"/>
</dbReference>
<proteinExistence type="predicted"/>
<keyword evidence="3" id="KW-1185">Reference proteome</keyword>
<protein>
    <recommendedName>
        <fullName evidence="1">D-fructose-1,6-bisphosphate 1-phosphohydrolase</fullName>
    </recommendedName>
</protein>
<dbReference type="GO" id="GO:0006002">
    <property type="term" value="P:fructose 6-phosphate metabolic process"/>
    <property type="evidence" value="ECO:0007669"/>
    <property type="project" value="TreeGrafter"/>
</dbReference>
<dbReference type="InterPro" id="IPR028343">
    <property type="entry name" value="FBPtase"/>
</dbReference>
<dbReference type="GO" id="GO:0006000">
    <property type="term" value="P:fructose metabolic process"/>
    <property type="evidence" value="ECO:0007669"/>
    <property type="project" value="TreeGrafter"/>
</dbReference>
<dbReference type="PANTHER" id="PTHR11556:SF41">
    <property type="entry name" value="FRUCTOSE-1,6-BISPHOSPHATASE, CYTOSOLIC"/>
    <property type="match status" value="1"/>
</dbReference>
<dbReference type="PRINTS" id="PR00115">
    <property type="entry name" value="F16BPHPHTASE"/>
</dbReference>
<dbReference type="GO" id="GO:0005829">
    <property type="term" value="C:cytosol"/>
    <property type="evidence" value="ECO:0007669"/>
    <property type="project" value="TreeGrafter"/>
</dbReference>
<dbReference type="GO" id="GO:0030388">
    <property type="term" value="P:fructose 1,6-bisphosphate metabolic process"/>
    <property type="evidence" value="ECO:0007669"/>
    <property type="project" value="TreeGrafter"/>
</dbReference>
<sequence>MFWLSHLVLRTGTGVQGFTLDPLLGEFILTHPEIKIPTKGNIYTLNEGNAHNWDSPTTKFKLSINILSSKYAIIQSIVHRCLMLDQKIDA</sequence>
<dbReference type="Proteomes" id="UP000029120">
    <property type="component" value="Unassembled WGS sequence"/>
</dbReference>
<dbReference type="GO" id="GO:0005986">
    <property type="term" value="P:sucrose biosynthetic process"/>
    <property type="evidence" value="ECO:0007669"/>
    <property type="project" value="TreeGrafter"/>
</dbReference>
<evidence type="ECO:0000313" key="2">
    <source>
        <dbReference type="EMBL" id="KFK24260.1"/>
    </source>
</evidence>
<evidence type="ECO:0000256" key="1">
    <source>
        <dbReference type="ARBA" id="ARBA00032973"/>
    </source>
</evidence>
<dbReference type="AlphaFoldDB" id="A0A087G308"/>
<organism evidence="2 3">
    <name type="scientific">Arabis alpina</name>
    <name type="common">Alpine rock-cress</name>
    <dbReference type="NCBI Taxonomy" id="50452"/>
    <lineage>
        <taxon>Eukaryota</taxon>
        <taxon>Viridiplantae</taxon>
        <taxon>Streptophyta</taxon>
        <taxon>Embryophyta</taxon>
        <taxon>Tracheophyta</taxon>
        <taxon>Spermatophyta</taxon>
        <taxon>Magnoliopsida</taxon>
        <taxon>eudicotyledons</taxon>
        <taxon>Gunneridae</taxon>
        <taxon>Pentapetalae</taxon>
        <taxon>rosids</taxon>
        <taxon>malvids</taxon>
        <taxon>Brassicales</taxon>
        <taxon>Brassicaceae</taxon>
        <taxon>Arabideae</taxon>
        <taxon>Arabis</taxon>
    </lineage>
</organism>
<dbReference type="GO" id="GO:0042132">
    <property type="term" value="F:fructose 1,6-bisphosphate 1-phosphatase activity"/>
    <property type="evidence" value="ECO:0007669"/>
    <property type="project" value="InterPro"/>
</dbReference>
<dbReference type="GO" id="GO:0006094">
    <property type="term" value="P:gluconeogenesis"/>
    <property type="evidence" value="ECO:0007669"/>
    <property type="project" value="TreeGrafter"/>
</dbReference>